<evidence type="ECO:0000256" key="1">
    <source>
        <dbReference type="ARBA" id="ARBA00000085"/>
    </source>
</evidence>
<evidence type="ECO:0000313" key="17">
    <source>
        <dbReference type="Proteomes" id="UP000452141"/>
    </source>
</evidence>
<evidence type="ECO:0000256" key="10">
    <source>
        <dbReference type="ARBA" id="ARBA00023012"/>
    </source>
</evidence>
<evidence type="ECO:0000256" key="4">
    <source>
        <dbReference type="ARBA" id="ARBA00015735"/>
    </source>
</evidence>
<dbReference type="GO" id="GO:0016020">
    <property type="term" value="C:membrane"/>
    <property type="evidence" value="ECO:0007669"/>
    <property type="project" value="UniProtKB-SubCell"/>
</dbReference>
<dbReference type="InterPro" id="IPR041610">
    <property type="entry name" value="ArlS_N"/>
</dbReference>
<dbReference type="CDD" id="cd00082">
    <property type="entry name" value="HisKA"/>
    <property type="match status" value="1"/>
</dbReference>
<evidence type="ECO:0000256" key="9">
    <source>
        <dbReference type="ARBA" id="ARBA00022989"/>
    </source>
</evidence>
<feature type="region of interest" description="Disordered" evidence="12">
    <location>
        <begin position="509"/>
        <end position="535"/>
    </location>
</feature>
<keyword evidence="7 13" id="KW-0812">Transmembrane</keyword>
<feature type="domain" description="Histidine kinase" evidence="14">
    <location>
        <begin position="284"/>
        <end position="502"/>
    </location>
</feature>
<keyword evidence="11 13" id="KW-0472">Membrane</keyword>
<dbReference type="Gene3D" id="6.10.340.10">
    <property type="match status" value="1"/>
</dbReference>
<dbReference type="PRINTS" id="PR00344">
    <property type="entry name" value="BCTRLSENSOR"/>
</dbReference>
<feature type="transmembrane region" description="Helical" evidence="13">
    <location>
        <begin position="201"/>
        <end position="221"/>
    </location>
</feature>
<sequence>MFKNRSNSGKEGTRRVSLIVRWVSIVAMTIAVSFLVFSAVVYNTVRQESLNQQQDTADEIVQVLRKRLVGIDSELEIANVVQQLSPNTRRILKGGPTFSDNNDTTSTFNDSVLSTVTNPDVTVAIYNLRNEIVFHNGESTPKLVKFSDEQKSVVKENSKGQSILYVYRKVRSRKTGKLTGYIVVKNAMTAHNRLIRRTLSIMLWLSILAVVLAIIVSYLVVRSVVKPIKTMSKVAREVNDDPNSTARIPELNRNDELEELALSFNMMLDRMQKYIEQQKQFVSDVSHELRTPVAVIEGHLSMLKRWGKDDPQILEESIDASISEAERMKHLIQEMLDLTRAEQISVHYPNAIAEPMEVLTRVVGDMGMVHPDFKIGLEVEDLDPDTKIQIYQGHLEQILIILIDNGIKYSTDRKEILVSAGQSGQEMQIVVQDYGEGISDEDKKKIFNRFYRVDKARTREKGGNGLGLSIAQKLVESYHGTIDVESVLGQGSQFRITFPVLTDEDVKRLEKRQEEKEAEGNGEKPAALPEGISKD</sequence>
<comment type="catalytic activity">
    <reaction evidence="1">
        <text>ATP + protein L-histidine = ADP + protein N-phospho-L-histidine.</text>
        <dbReference type="EC" id="2.7.13.3"/>
    </reaction>
</comment>
<name>A0A844FNA6_9LACO</name>
<evidence type="ECO:0000256" key="3">
    <source>
        <dbReference type="ARBA" id="ARBA00012438"/>
    </source>
</evidence>
<keyword evidence="10" id="KW-0902">Two-component regulatory system</keyword>
<protein>
    <recommendedName>
        <fullName evidence="4">Signal transduction histidine-protein kinase ArlS</fullName>
        <ecNumber evidence="3">2.7.13.3</ecNumber>
    </recommendedName>
</protein>
<dbReference type="PANTHER" id="PTHR45528:SF12">
    <property type="entry name" value="SENSOR HISTIDINE KINASE ARSS"/>
    <property type="match status" value="1"/>
</dbReference>
<accession>A0A844FNA6</accession>
<dbReference type="InterPro" id="IPR005467">
    <property type="entry name" value="His_kinase_dom"/>
</dbReference>
<evidence type="ECO:0000256" key="6">
    <source>
        <dbReference type="ARBA" id="ARBA00022679"/>
    </source>
</evidence>
<dbReference type="CDD" id="cd06225">
    <property type="entry name" value="HAMP"/>
    <property type="match status" value="1"/>
</dbReference>
<dbReference type="Gene3D" id="3.30.565.10">
    <property type="entry name" value="Histidine kinase-like ATPase, C-terminal domain"/>
    <property type="match status" value="1"/>
</dbReference>
<dbReference type="Pfam" id="PF18719">
    <property type="entry name" value="ArlS_N"/>
    <property type="match status" value="1"/>
</dbReference>
<dbReference type="PROSITE" id="PS50885">
    <property type="entry name" value="HAMP"/>
    <property type="match status" value="1"/>
</dbReference>
<keyword evidence="5" id="KW-0597">Phosphoprotein</keyword>
<evidence type="ECO:0000256" key="13">
    <source>
        <dbReference type="SAM" id="Phobius"/>
    </source>
</evidence>
<dbReference type="InterPro" id="IPR036097">
    <property type="entry name" value="HisK_dim/P_sf"/>
</dbReference>
<evidence type="ECO:0000256" key="5">
    <source>
        <dbReference type="ARBA" id="ARBA00022553"/>
    </source>
</evidence>
<evidence type="ECO:0000259" key="14">
    <source>
        <dbReference type="PROSITE" id="PS50109"/>
    </source>
</evidence>
<dbReference type="SMART" id="SM00304">
    <property type="entry name" value="HAMP"/>
    <property type="match status" value="1"/>
</dbReference>
<dbReference type="Gene3D" id="1.10.287.130">
    <property type="match status" value="1"/>
</dbReference>
<evidence type="ECO:0000256" key="12">
    <source>
        <dbReference type="SAM" id="MobiDB-lite"/>
    </source>
</evidence>
<dbReference type="InterPro" id="IPR003661">
    <property type="entry name" value="HisK_dim/P_dom"/>
</dbReference>
<evidence type="ECO:0000256" key="7">
    <source>
        <dbReference type="ARBA" id="ARBA00022692"/>
    </source>
</evidence>
<dbReference type="InterPro" id="IPR036890">
    <property type="entry name" value="HATPase_C_sf"/>
</dbReference>
<dbReference type="InterPro" id="IPR050398">
    <property type="entry name" value="HssS/ArlS-like"/>
</dbReference>
<evidence type="ECO:0000259" key="15">
    <source>
        <dbReference type="PROSITE" id="PS50885"/>
    </source>
</evidence>
<dbReference type="RefSeq" id="WP_154486780.1">
    <property type="nucleotide sequence ID" value="NZ_VUMW01000010.1"/>
</dbReference>
<dbReference type="PROSITE" id="PS50109">
    <property type="entry name" value="HIS_KIN"/>
    <property type="match status" value="1"/>
</dbReference>
<keyword evidence="9 13" id="KW-1133">Transmembrane helix</keyword>
<keyword evidence="6" id="KW-0808">Transferase</keyword>
<dbReference type="GO" id="GO:0000155">
    <property type="term" value="F:phosphorelay sensor kinase activity"/>
    <property type="evidence" value="ECO:0007669"/>
    <property type="project" value="InterPro"/>
</dbReference>
<dbReference type="Proteomes" id="UP000452141">
    <property type="component" value="Unassembled WGS sequence"/>
</dbReference>
<dbReference type="InterPro" id="IPR003594">
    <property type="entry name" value="HATPase_dom"/>
</dbReference>
<dbReference type="FunFam" id="3.30.565.10:FF:000006">
    <property type="entry name" value="Sensor histidine kinase WalK"/>
    <property type="match status" value="1"/>
</dbReference>
<dbReference type="SUPFAM" id="SSF55874">
    <property type="entry name" value="ATPase domain of HSP90 chaperone/DNA topoisomerase II/histidine kinase"/>
    <property type="match status" value="1"/>
</dbReference>
<gene>
    <name evidence="16" type="ORF">FYJ61_04795</name>
</gene>
<dbReference type="SUPFAM" id="SSF158472">
    <property type="entry name" value="HAMP domain-like"/>
    <property type="match status" value="1"/>
</dbReference>
<comment type="subcellular location">
    <subcellularLocation>
        <location evidence="2">Membrane</location>
        <topology evidence="2">Multi-pass membrane protein</topology>
    </subcellularLocation>
</comment>
<dbReference type="EC" id="2.7.13.3" evidence="3"/>
<comment type="caution">
    <text evidence="16">The sequence shown here is derived from an EMBL/GenBank/DDBJ whole genome shotgun (WGS) entry which is preliminary data.</text>
</comment>
<dbReference type="Pfam" id="PF00512">
    <property type="entry name" value="HisKA"/>
    <property type="match status" value="1"/>
</dbReference>
<feature type="compositionally biased region" description="Basic and acidic residues" evidence="12">
    <location>
        <begin position="509"/>
        <end position="522"/>
    </location>
</feature>
<keyword evidence="8 16" id="KW-0418">Kinase</keyword>
<dbReference type="InterPro" id="IPR003660">
    <property type="entry name" value="HAMP_dom"/>
</dbReference>
<evidence type="ECO:0000256" key="8">
    <source>
        <dbReference type="ARBA" id="ARBA00022777"/>
    </source>
</evidence>
<dbReference type="SMART" id="SM00388">
    <property type="entry name" value="HisKA"/>
    <property type="match status" value="1"/>
</dbReference>
<organism evidence="16 17">
    <name type="scientific">Lactobacillus equicursoris</name>
    <dbReference type="NCBI Taxonomy" id="420645"/>
    <lineage>
        <taxon>Bacteria</taxon>
        <taxon>Bacillati</taxon>
        <taxon>Bacillota</taxon>
        <taxon>Bacilli</taxon>
        <taxon>Lactobacillales</taxon>
        <taxon>Lactobacillaceae</taxon>
        <taxon>Lactobacillus</taxon>
    </lineage>
</organism>
<dbReference type="EMBL" id="VUMW01000010">
    <property type="protein sequence ID" value="MST79799.1"/>
    <property type="molecule type" value="Genomic_DNA"/>
</dbReference>
<reference evidence="16 17" key="1">
    <citation type="submission" date="2019-08" db="EMBL/GenBank/DDBJ databases">
        <title>In-depth cultivation of the pig gut microbiome towards novel bacterial diversity and tailored functional studies.</title>
        <authorList>
            <person name="Wylensek D."/>
            <person name="Hitch T.C.A."/>
            <person name="Clavel T."/>
        </authorList>
    </citation>
    <scope>NUCLEOTIDE SEQUENCE [LARGE SCALE GENOMIC DNA]</scope>
    <source>
        <strain evidence="16 17">WCA-470BD-2E</strain>
    </source>
</reference>
<feature type="transmembrane region" description="Helical" evidence="13">
    <location>
        <begin position="20"/>
        <end position="42"/>
    </location>
</feature>
<feature type="domain" description="HAMP" evidence="15">
    <location>
        <begin position="222"/>
        <end position="276"/>
    </location>
</feature>
<dbReference type="SMART" id="SM00387">
    <property type="entry name" value="HATPase_c"/>
    <property type="match status" value="1"/>
</dbReference>
<dbReference type="FunFam" id="1.10.287.130:FF:000001">
    <property type="entry name" value="Two-component sensor histidine kinase"/>
    <property type="match status" value="1"/>
</dbReference>
<dbReference type="Pfam" id="PF00672">
    <property type="entry name" value="HAMP"/>
    <property type="match status" value="1"/>
</dbReference>
<dbReference type="AlphaFoldDB" id="A0A844FNA6"/>
<dbReference type="InterPro" id="IPR004358">
    <property type="entry name" value="Sig_transdc_His_kin-like_C"/>
</dbReference>
<dbReference type="SUPFAM" id="SSF47384">
    <property type="entry name" value="Homodimeric domain of signal transducing histidine kinase"/>
    <property type="match status" value="1"/>
</dbReference>
<dbReference type="PANTHER" id="PTHR45528">
    <property type="entry name" value="SENSOR HISTIDINE KINASE CPXA"/>
    <property type="match status" value="1"/>
</dbReference>
<evidence type="ECO:0000256" key="2">
    <source>
        <dbReference type="ARBA" id="ARBA00004141"/>
    </source>
</evidence>
<proteinExistence type="predicted"/>
<evidence type="ECO:0000256" key="11">
    <source>
        <dbReference type="ARBA" id="ARBA00023136"/>
    </source>
</evidence>
<evidence type="ECO:0000313" key="16">
    <source>
        <dbReference type="EMBL" id="MST79799.1"/>
    </source>
</evidence>
<dbReference type="Pfam" id="PF02518">
    <property type="entry name" value="HATPase_c"/>
    <property type="match status" value="1"/>
</dbReference>